<dbReference type="AlphaFoldDB" id="A0A261EVH8"/>
<keyword evidence="4 7" id="KW-0812">Transmembrane</keyword>
<dbReference type="SUPFAM" id="SSF103473">
    <property type="entry name" value="MFS general substrate transporter"/>
    <property type="match status" value="1"/>
</dbReference>
<keyword evidence="5 7" id="KW-1133">Transmembrane helix</keyword>
<evidence type="ECO:0000256" key="2">
    <source>
        <dbReference type="ARBA" id="ARBA00022448"/>
    </source>
</evidence>
<feature type="transmembrane region" description="Helical" evidence="7">
    <location>
        <begin position="166"/>
        <end position="187"/>
    </location>
</feature>
<name>A0A261EVH8_9BIFI</name>
<dbReference type="Pfam" id="PF07690">
    <property type="entry name" value="MFS_1"/>
    <property type="match status" value="1"/>
</dbReference>
<comment type="subcellular location">
    <subcellularLocation>
        <location evidence="1">Cell membrane</location>
        <topology evidence="1">Multi-pass membrane protein</topology>
    </subcellularLocation>
</comment>
<reference evidence="8 9" key="1">
    <citation type="journal article" date="2017" name="BMC Genomics">
        <title>Comparative genomic and phylogenomic analyses of the Bifidobacteriaceae family.</title>
        <authorList>
            <person name="Lugli G.A."/>
            <person name="Milani C."/>
            <person name="Turroni F."/>
            <person name="Duranti S."/>
            <person name="Mancabelli L."/>
            <person name="Mangifesta M."/>
            <person name="Ferrario C."/>
            <person name="Modesto M."/>
            <person name="Mattarelli P."/>
            <person name="Jiri K."/>
            <person name="van Sinderen D."/>
            <person name="Ventura M."/>
        </authorList>
    </citation>
    <scope>NUCLEOTIDE SEQUENCE [LARGE SCALE GENOMIC DNA]</scope>
    <source>
        <strain evidence="8 9">DSM 22924</strain>
    </source>
</reference>
<evidence type="ECO:0000256" key="5">
    <source>
        <dbReference type="ARBA" id="ARBA00022989"/>
    </source>
</evidence>
<protein>
    <submittedName>
        <fullName evidence="8">Major Facilitator Superfamily</fullName>
    </submittedName>
</protein>
<comment type="caution">
    <text evidence="8">The sequence shown here is derived from an EMBL/GenBank/DDBJ whole genome shotgun (WGS) entry which is preliminary data.</text>
</comment>
<gene>
    <name evidence="8" type="ORF">BOCO_0055</name>
</gene>
<dbReference type="Gene3D" id="1.20.1250.20">
    <property type="entry name" value="MFS general substrate transporter like domains"/>
    <property type="match status" value="1"/>
</dbReference>
<keyword evidence="2" id="KW-0813">Transport</keyword>
<keyword evidence="6 7" id="KW-0472">Membrane</keyword>
<evidence type="ECO:0000256" key="4">
    <source>
        <dbReference type="ARBA" id="ARBA00022692"/>
    </source>
</evidence>
<evidence type="ECO:0000256" key="3">
    <source>
        <dbReference type="ARBA" id="ARBA00022475"/>
    </source>
</evidence>
<dbReference type="InterPro" id="IPR050171">
    <property type="entry name" value="MFS_Transporters"/>
</dbReference>
<dbReference type="GO" id="GO:0022857">
    <property type="term" value="F:transmembrane transporter activity"/>
    <property type="evidence" value="ECO:0007669"/>
    <property type="project" value="InterPro"/>
</dbReference>
<feature type="transmembrane region" description="Helical" evidence="7">
    <location>
        <begin position="199"/>
        <end position="216"/>
    </location>
</feature>
<proteinExistence type="predicted"/>
<keyword evidence="9" id="KW-1185">Reference proteome</keyword>
<dbReference type="PANTHER" id="PTHR23517">
    <property type="entry name" value="RESISTANCE PROTEIN MDTM, PUTATIVE-RELATED-RELATED"/>
    <property type="match status" value="1"/>
</dbReference>
<sequence length="223" mass="24152">MTVRSLLNLVGILVGGRLLPKLNAKHMVITCAFINAGTYFIATIPIPLVVALSLSVNGLTLGLYYSFESELILNSCSKTEQAHVYSIIRTLINIGGAVGPLVASVFSNFYGTIFFALLGVVSLIYPLTLLTTYKVQNEVRDIQDIKDRESTKNVATGNGVEKSFKAFFALLIALTIGTVSISAYSSVVPMLVNERGGTPFSYTVGVWINTLGVVFVKSRCNHY</sequence>
<organism evidence="8 9">
    <name type="scientific">Bombiscardovia coagulans</name>
    <dbReference type="NCBI Taxonomy" id="686666"/>
    <lineage>
        <taxon>Bacteria</taxon>
        <taxon>Bacillati</taxon>
        <taxon>Actinomycetota</taxon>
        <taxon>Actinomycetes</taxon>
        <taxon>Bifidobacteriales</taxon>
        <taxon>Bifidobacteriaceae</taxon>
        <taxon>Bombiscardovia</taxon>
    </lineage>
</organism>
<dbReference type="Proteomes" id="UP000216004">
    <property type="component" value="Unassembled WGS sequence"/>
</dbReference>
<accession>A0A261EVH8</accession>
<evidence type="ECO:0000313" key="8">
    <source>
        <dbReference type="EMBL" id="OZG50869.1"/>
    </source>
</evidence>
<keyword evidence="3" id="KW-1003">Cell membrane</keyword>
<dbReference type="EMBL" id="MWWS01000002">
    <property type="protein sequence ID" value="OZG50869.1"/>
    <property type="molecule type" value="Genomic_DNA"/>
</dbReference>
<dbReference type="GO" id="GO:0005886">
    <property type="term" value="C:plasma membrane"/>
    <property type="evidence" value="ECO:0007669"/>
    <property type="project" value="UniProtKB-SubCell"/>
</dbReference>
<evidence type="ECO:0000256" key="1">
    <source>
        <dbReference type="ARBA" id="ARBA00004651"/>
    </source>
</evidence>
<evidence type="ECO:0000256" key="6">
    <source>
        <dbReference type="ARBA" id="ARBA00023136"/>
    </source>
</evidence>
<evidence type="ECO:0000256" key="7">
    <source>
        <dbReference type="SAM" id="Phobius"/>
    </source>
</evidence>
<dbReference type="InterPro" id="IPR011701">
    <property type="entry name" value="MFS"/>
</dbReference>
<evidence type="ECO:0000313" key="9">
    <source>
        <dbReference type="Proteomes" id="UP000216004"/>
    </source>
</evidence>
<dbReference type="InterPro" id="IPR036259">
    <property type="entry name" value="MFS_trans_sf"/>
</dbReference>
<feature type="transmembrane region" description="Helical" evidence="7">
    <location>
        <begin position="113"/>
        <end position="133"/>
    </location>
</feature>